<keyword evidence="2" id="KW-0472">Membrane</keyword>
<evidence type="ECO:0000256" key="2">
    <source>
        <dbReference type="SAM" id="Phobius"/>
    </source>
</evidence>
<evidence type="ECO:0000313" key="4">
    <source>
        <dbReference type="Proteomes" id="UP000271708"/>
    </source>
</evidence>
<evidence type="ECO:0000313" key="3">
    <source>
        <dbReference type="EMBL" id="QFQ31392.2"/>
    </source>
</evidence>
<gene>
    <name evidence="3" type="ORF">EEW87_015250</name>
</gene>
<evidence type="ECO:0000256" key="1">
    <source>
        <dbReference type="SAM" id="MobiDB-lite"/>
    </source>
</evidence>
<accession>A0A5P8FRF2</accession>
<sequence>MHEVHPGTTLGRYAIARRAQEPVTGDPSSGQRWVARDSDLERDVVLLVLPLDDPHTDAALDAARRASGVGHPGLTRILDVDHDDERAWVTESFRSDDRSLAELATHGLPAEEVRRITGEVALVLEAARSRGLHHLAISPDSVFVGPDGSVRVRGLAVDAALAGVDEEGDEAAALDGAGVVALAYAGLTGSWPLQTSTSLPAAPRDATGVLPPSHLAVGVPSDLDTICRETLADDAGPSSPGDYAASVSPWSRTPVDDGAAQPLDEAAADDGADAPFADAPGPDDTQVIGVTPAAGAAAQEHRSTAVDSDDDEPTQAISRGATAPSDEPTQVVSAEGSDEPGAARTGRGAAAGAAAVSVAGALAGGGKILGERVGRAAQRTRERAGEAAADRRAQREAIRSSESRDRVSLGSAGSQDDLEPPAPLLPADASEPPSREQSRVVVAIMALFVVVALVVGAVGVSKIGDNTDLSAIFGSDAQGADPVRPTQSSSTSRPSGGGNGARTSEPIPVIGAIGYDPNGDGAEHNSEAQRVYDDDLSTSWTTEGYESPNFGNKGGVGIVLDLGQARQVRSATLQLPQATTVQVFVGDEAGIAGTELGRSEGKNGSVTITGRSAARGQYVTIWFTTTVQSDDGRHRASLAEVVLR</sequence>
<keyword evidence="2" id="KW-0812">Transmembrane</keyword>
<dbReference type="InterPro" id="IPR008979">
    <property type="entry name" value="Galactose-bd-like_sf"/>
</dbReference>
<dbReference type="RefSeq" id="WP_148041629.1">
    <property type="nucleotide sequence ID" value="NZ_CP044548.2"/>
</dbReference>
<dbReference type="Gene3D" id="1.10.510.10">
    <property type="entry name" value="Transferase(Phosphotransferase) domain 1"/>
    <property type="match status" value="1"/>
</dbReference>
<keyword evidence="2" id="KW-1133">Transmembrane helix</keyword>
<proteinExistence type="predicted"/>
<dbReference type="Proteomes" id="UP000271708">
    <property type="component" value="Chromosome"/>
</dbReference>
<dbReference type="AlphaFoldDB" id="A0A5P8FRF2"/>
<name>A0A5P8FRF2_9MICO</name>
<reference evidence="3 4" key="1">
    <citation type="submission" date="2019-09" db="EMBL/GenBank/DDBJ databases">
        <title>Complete Genome Sequence of Janibacter melonis M714 with both human health impact and industrial applications.</title>
        <authorList>
            <person name="Jin M."/>
            <person name="Zhao Q.R."/>
        </authorList>
    </citation>
    <scope>NUCLEOTIDE SEQUENCE [LARGE SCALE GENOMIC DNA]</scope>
    <source>
        <strain evidence="3 4">M714</strain>
    </source>
</reference>
<dbReference type="EMBL" id="CP044548">
    <property type="protein sequence ID" value="QFQ31392.2"/>
    <property type="molecule type" value="Genomic_DNA"/>
</dbReference>
<organism evidence="3 4">
    <name type="scientific">Janibacter melonis</name>
    <dbReference type="NCBI Taxonomy" id="262209"/>
    <lineage>
        <taxon>Bacteria</taxon>
        <taxon>Bacillati</taxon>
        <taxon>Actinomycetota</taxon>
        <taxon>Actinomycetes</taxon>
        <taxon>Micrococcales</taxon>
        <taxon>Intrasporangiaceae</taxon>
        <taxon>Janibacter</taxon>
    </lineage>
</organism>
<feature type="compositionally biased region" description="Basic and acidic residues" evidence="1">
    <location>
        <begin position="379"/>
        <end position="407"/>
    </location>
</feature>
<feature type="region of interest" description="Disordered" evidence="1">
    <location>
        <begin position="473"/>
        <end position="507"/>
    </location>
</feature>
<feature type="region of interest" description="Disordered" evidence="1">
    <location>
        <begin position="293"/>
        <end position="346"/>
    </location>
</feature>
<protein>
    <recommendedName>
        <fullName evidence="5">Protein kinase domain-containing protein</fullName>
    </recommendedName>
</protein>
<feature type="region of interest" description="Disordered" evidence="1">
    <location>
        <begin position="231"/>
        <end position="261"/>
    </location>
</feature>
<dbReference type="Gene3D" id="2.60.120.260">
    <property type="entry name" value="Galactose-binding domain-like"/>
    <property type="match status" value="1"/>
</dbReference>
<feature type="transmembrane region" description="Helical" evidence="2">
    <location>
        <begin position="440"/>
        <end position="460"/>
    </location>
</feature>
<feature type="region of interest" description="Disordered" evidence="1">
    <location>
        <begin position="379"/>
        <end position="433"/>
    </location>
</feature>
<dbReference type="KEGG" id="jme:EEW87_015250"/>
<dbReference type="InterPro" id="IPR011009">
    <property type="entry name" value="Kinase-like_dom_sf"/>
</dbReference>
<dbReference type="SUPFAM" id="SSF49785">
    <property type="entry name" value="Galactose-binding domain-like"/>
    <property type="match status" value="1"/>
</dbReference>
<dbReference type="GeneID" id="59162544"/>
<evidence type="ECO:0008006" key="5">
    <source>
        <dbReference type="Google" id="ProtNLM"/>
    </source>
</evidence>
<dbReference type="SUPFAM" id="SSF56112">
    <property type="entry name" value="Protein kinase-like (PK-like)"/>
    <property type="match status" value="1"/>
</dbReference>